<dbReference type="InterPro" id="IPR037171">
    <property type="entry name" value="NagB/RpiA_transferase-like"/>
</dbReference>
<dbReference type="EMBL" id="RKQN01000002">
    <property type="protein sequence ID" value="RPE80075.1"/>
    <property type="molecule type" value="Genomic_DNA"/>
</dbReference>
<dbReference type="UniPathway" id="UPA00115">
    <property type="reaction ID" value="UER00409"/>
</dbReference>
<evidence type="ECO:0000313" key="10">
    <source>
        <dbReference type="Proteomes" id="UP000269708"/>
    </source>
</evidence>
<dbReference type="CDD" id="cd01400">
    <property type="entry name" value="6PGL"/>
    <property type="match status" value="1"/>
</dbReference>
<organism evidence="9 10">
    <name type="scientific">Vulcaniibacterium tengchongense</name>
    <dbReference type="NCBI Taxonomy" id="1273429"/>
    <lineage>
        <taxon>Bacteria</taxon>
        <taxon>Pseudomonadati</taxon>
        <taxon>Pseudomonadota</taxon>
        <taxon>Gammaproteobacteria</taxon>
        <taxon>Lysobacterales</taxon>
        <taxon>Lysobacteraceae</taxon>
        <taxon>Vulcaniibacterium</taxon>
    </lineage>
</organism>
<gene>
    <name evidence="7" type="primary">pgl</name>
    <name evidence="9" type="ORF">EDC50_1906</name>
</gene>
<dbReference type="AlphaFoldDB" id="A0A3N4VEY7"/>
<keyword evidence="10" id="KW-1185">Reference proteome</keyword>
<evidence type="ECO:0000256" key="6">
    <source>
        <dbReference type="ARBA" id="ARBA00020337"/>
    </source>
</evidence>
<comment type="pathway">
    <text evidence="3 7">Carbohydrate degradation; pentose phosphate pathway; D-ribulose 5-phosphate from D-glucose 6-phosphate (oxidative stage): step 2/3.</text>
</comment>
<dbReference type="Gene3D" id="3.40.50.1360">
    <property type="match status" value="1"/>
</dbReference>
<comment type="catalytic activity">
    <reaction evidence="1 7">
        <text>6-phospho-D-glucono-1,5-lactone + H2O = 6-phospho-D-gluconate + H(+)</text>
        <dbReference type="Rhea" id="RHEA:12556"/>
        <dbReference type="ChEBI" id="CHEBI:15377"/>
        <dbReference type="ChEBI" id="CHEBI:15378"/>
        <dbReference type="ChEBI" id="CHEBI:57955"/>
        <dbReference type="ChEBI" id="CHEBI:58759"/>
        <dbReference type="EC" id="3.1.1.31"/>
    </reaction>
</comment>
<accession>A0A3N4VEY7</accession>
<dbReference type="Proteomes" id="UP000269708">
    <property type="component" value="Unassembled WGS sequence"/>
</dbReference>
<dbReference type="Pfam" id="PF01182">
    <property type="entry name" value="Glucosamine_iso"/>
    <property type="match status" value="1"/>
</dbReference>
<evidence type="ECO:0000313" key="9">
    <source>
        <dbReference type="EMBL" id="RPE80075.1"/>
    </source>
</evidence>
<dbReference type="GO" id="GO:0006098">
    <property type="term" value="P:pentose-phosphate shunt"/>
    <property type="evidence" value="ECO:0007669"/>
    <property type="project" value="UniProtKB-UniPathway"/>
</dbReference>
<dbReference type="NCBIfam" id="TIGR01198">
    <property type="entry name" value="pgl"/>
    <property type="match status" value="1"/>
</dbReference>
<reference evidence="9 10" key="1">
    <citation type="submission" date="2018-11" db="EMBL/GenBank/DDBJ databases">
        <title>Genomic Encyclopedia of Type Strains, Phase IV (KMG-IV): sequencing the most valuable type-strain genomes for metagenomic binning, comparative biology and taxonomic classification.</title>
        <authorList>
            <person name="Goeker M."/>
        </authorList>
    </citation>
    <scope>NUCLEOTIDE SEQUENCE [LARGE SCALE GENOMIC DNA]</scope>
    <source>
        <strain evidence="9 10">DSM 25623</strain>
    </source>
</reference>
<evidence type="ECO:0000256" key="3">
    <source>
        <dbReference type="ARBA" id="ARBA00004961"/>
    </source>
</evidence>
<dbReference type="GO" id="GO:0005975">
    <property type="term" value="P:carbohydrate metabolic process"/>
    <property type="evidence" value="ECO:0007669"/>
    <property type="project" value="UniProtKB-UniRule"/>
</dbReference>
<protein>
    <recommendedName>
        <fullName evidence="6 7">6-phosphogluconolactonase</fullName>
        <shortName evidence="7">6PGL</shortName>
        <ecNumber evidence="5 7">3.1.1.31</ecNumber>
    </recommendedName>
</protein>
<comment type="function">
    <text evidence="2 7">Hydrolysis of 6-phosphogluconolactone to 6-phosphogluconate.</text>
</comment>
<evidence type="ECO:0000256" key="2">
    <source>
        <dbReference type="ARBA" id="ARBA00002681"/>
    </source>
</evidence>
<dbReference type="PANTHER" id="PTHR11054">
    <property type="entry name" value="6-PHOSPHOGLUCONOLACTONASE"/>
    <property type="match status" value="1"/>
</dbReference>
<dbReference type="SUPFAM" id="SSF100950">
    <property type="entry name" value="NagB/RpiA/CoA transferase-like"/>
    <property type="match status" value="1"/>
</dbReference>
<dbReference type="RefSeq" id="WP_123770231.1">
    <property type="nucleotide sequence ID" value="NZ_RKQN01000002.1"/>
</dbReference>
<evidence type="ECO:0000256" key="7">
    <source>
        <dbReference type="RuleBase" id="RU365095"/>
    </source>
</evidence>
<keyword evidence="7" id="KW-0378">Hydrolase</keyword>
<dbReference type="PANTHER" id="PTHR11054:SF0">
    <property type="entry name" value="6-PHOSPHOGLUCONOLACTONASE"/>
    <property type="match status" value="1"/>
</dbReference>
<dbReference type="OrthoDB" id="9810967at2"/>
<dbReference type="GO" id="GO:0017057">
    <property type="term" value="F:6-phosphogluconolactonase activity"/>
    <property type="evidence" value="ECO:0007669"/>
    <property type="project" value="UniProtKB-UniRule"/>
</dbReference>
<comment type="similarity">
    <text evidence="4 7">Belongs to the glucosamine/galactosamine-6-phosphate isomerase family. 6-phosphogluconolactonase subfamily.</text>
</comment>
<dbReference type="InterPro" id="IPR039104">
    <property type="entry name" value="6PGL"/>
</dbReference>
<sequence>MKTQAKTAERLTVLTPDPLPLREHLFDDGAALAAALARAVAADLRGAIARRGEARIALSGGNTPRAFLAELSRQTLDWTRVRVVPADERWVPPEHPRANARLLRETLLQGAAAQATLLPLWRPAPGPEAALLPVLTEVANRALPLDVAVLGMGEDGHTASLFPDLGADRPGLREIGLQPSGRAPVLAVRTAAMPEPRMTLTLSALFTAPALYLHIEGAKKREVLDGAARDPRSPLPIRAVLAGAPQPPLLYWCP</sequence>
<dbReference type="InterPro" id="IPR006148">
    <property type="entry name" value="Glc/Gal-6P_isomerase"/>
</dbReference>
<evidence type="ECO:0000256" key="1">
    <source>
        <dbReference type="ARBA" id="ARBA00000832"/>
    </source>
</evidence>
<dbReference type="EC" id="3.1.1.31" evidence="5 7"/>
<name>A0A3N4VEY7_9GAMM</name>
<comment type="caution">
    <text evidence="9">The sequence shown here is derived from an EMBL/GenBank/DDBJ whole genome shotgun (WGS) entry which is preliminary data.</text>
</comment>
<evidence type="ECO:0000259" key="8">
    <source>
        <dbReference type="Pfam" id="PF01182"/>
    </source>
</evidence>
<proteinExistence type="inferred from homology"/>
<evidence type="ECO:0000256" key="5">
    <source>
        <dbReference type="ARBA" id="ARBA00013198"/>
    </source>
</evidence>
<dbReference type="InterPro" id="IPR005900">
    <property type="entry name" value="6-phosphogluconolactonase_DevB"/>
</dbReference>
<evidence type="ECO:0000256" key="4">
    <source>
        <dbReference type="ARBA" id="ARBA00010662"/>
    </source>
</evidence>
<feature type="domain" description="Glucosamine/galactosamine-6-phosphate isomerase" evidence="8">
    <location>
        <begin position="28"/>
        <end position="242"/>
    </location>
</feature>